<reference evidence="2" key="2">
    <citation type="submission" date="2021-04" db="EMBL/GenBank/DDBJ databases">
        <authorList>
            <person name="Gilroy R."/>
        </authorList>
    </citation>
    <scope>NUCLEOTIDE SEQUENCE</scope>
    <source>
        <strain evidence="2">CHK199-9574</strain>
    </source>
</reference>
<dbReference type="AlphaFoldDB" id="A0A9D2CGT8"/>
<protein>
    <submittedName>
        <fullName evidence="2">Protein-export chaperone SecB</fullName>
    </submittedName>
</protein>
<dbReference type="GO" id="GO:0051082">
    <property type="term" value="F:unfolded protein binding"/>
    <property type="evidence" value="ECO:0007669"/>
    <property type="project" value="InterPro"/>
</dbReference>
<evidence type="ECO:0000256" key="1">
    <source>
        <dbReference type="ARBA" id="ARBA00009990"/>
    </source>
</evidence>
<dbReference type="Proteomes" id="UP000824135">
    <property type="component" value="Unassembled WGS sequence"/>
</dbReference>
<evidence type="ECO:0000313" key="3">
    <source>
        <dbReference type="Proteomes" id="UP000824135"/>
    </source>
</evidence>
<reference evidence="2" key="1">
    <citation type="journal article" date="2021" name="PeerJ">
        <title>Extensive microbial diversity within the chicken gut microbiome revealed by metagenomics and culture.</title>
        <authorList>
            <person name="Gilroy R."/>
            <person name="Ravi A."/>
            <person name="Getino M."/>
            <person name="Pursley I."/>
            <person name="Horton D.L."/>
            <person name="Alikhan N.F."/>
            <person name="Baker D."/>
            <person name="Gharbi K."/>
            <person name="Hall N."/>
            <person name="Watson M."/>
            <person name="Adriaenssens E.M."/>
            <person name="Foster-Nyarko E."/>
            <person name="Jarju S."/>
            <person name="Secka A."/>
            <person name="Antonio M."/>
            <person name="Oren A."/>
            <person name="Chaudhuri R.R."/>
            <person name="La Ragione R."/>
            <person name="Hildebrand F."/>
            <person name="Pallen M.J."/>
        </authorList>
    </citation>
    <scope>NUCLEOTIDE SEQUENCE</scope>
    <source>
        <strain evidence="2">CHK199-9574</strain>
    </source>
</reference>
<dbReference type="GO" id="GO:0051262">
    <property type="term" value="P:protein tetramerization"/>
    <property type="evidence" value="ECO:0007669"/>
    <property type="project" value="InterPro"/>
</dbReference>
<evidence type="ECO:0000313" key="2">
    <source>
        <dbReference type="EMBL" id="HIY78661.1"/>
    </source>
</evidence>
<dbReference type="Gene3D" id="3.10.420.10">
    <property type="entry name" value="SecB-like"/>
    <property type="match status" value="1"/>
</dbReference>
<dbReference type="GO" id="GO:0015031">
    <property type="term" value="P:protein transport"/>
    <property type="evidence" value="ECO:0007669"/>
    <property type="project" value="InterPro"/>
</dbReference>
<accession>A0A9D2CGT8</accession>
<dbReference type="InterPro" id="IPR035958">
    <property type="entry name" value="SecB-like_sf"/>
</dbReference>
<sequence length="142" mass="15750">MQKVNFTLKGIRGDEMRFNLNNIRIPRDTKLDLKPAFSRQVRTATENEKIFFVSLSISIESTADMPKPFNLVAKITGVFEADATTDEEKKAFTIEATNVLYPYLRSAVTSLTAAAFTAPLVLPVVNGGIFPEDREENGGYVS</sequence>
<comment type="similarity">
    <text evidence="1">Belongs to the SecB family.</text>
</comment>
<comment type="caution">
    <text evidence="2">The sequence shown here is derived from an EMBL/GenBank/DDBJ whole genome shotgun (WGS) entry which is preliminary data.</text>
</comment>
<proteinExistence type="inferred from homology"/>
<name>A0A9D2CGT8_9FIRM</name>
<dbReference type="SUPFAM" id="SSF54611">
    <property type="entry name" value="SecB-like"/>
    <property type="match status" value="1"/>
</dbReference>
<dbReference type="InterPro" id="IPR003708">
    <property type="entry name" value="SecB"/>
</dbReference>
<dbReference type="Pfam" id="PF02556">
    <property type="entry name" value="SecB"/>
    <property type="match status" value="1"/>
</dbReference>
<organism evidence="2 3">
    <name type="scientific">Candidatus Borkfalkia excrementavium</name>
    <dbReference type="NCBI Taxonomy" id="2838505"/>
    <lineage>
        <taxon>Bacteria</taxon>
        <taxon>Bacillati</taxon>
        <taxon>Bacillota</taxon>
        <taxon>Clostridia</taxon>
        <taxon>Christensenellales</taxon>
        <taxon>Christensenellaceae</taxon>
        <taxon>Candidatus Borkfalkia</taxon>
    </lineage>
</organism>
<gene>
    <name evidence="2" type="ORF">H9728_06415</name>
</gene>
<dbReference type="EMBL" id="DXCO01000039">
    <property type="protein sequence ID" value="HIY78661.1"/>
    <property type="molecule type" value="Genomic_DNA"/>
</dbReference>